<dbReference type="Gene3D" id="2.160.20.10">
    <property type="entry name" value="Single-stranded right-handed beta-helix, Pectin lyase-like"/>
    <property type="match status" value="1"/>
</dbReference>
<evidence type="ECO:0000256" key="12">
    <source>
        <dbReference type="ARBA" id="ARBA00022837"/>
    </source>
</evidence>
<reference evidence="20" key="1">
    <citation type="submission" date="2019-04" db="EMBL/GenBank/DDBJ databases">
        <title>Sequencing of skin fungus with MAO and IRED activity.</title>
        <authorList>
            <person name="Marsaioli A.J."/>
            <person name="Bonatto J.M.C."/>
            <person name="Reis Junior O."/>
        </authorList>
    </citation>
    <scope>NUCLEOTIDE SEQUENCE</scope>
    <source>
        <strain evidence="20">30M1</strain>
    </source>
</reference>
<evidence type="ECO:0000313" key="21">
    <source>
        <dbReference type="Proteomes" id="UP000801428"/>
    </source>
</evidence>
<evidence type="ECO:0000256" key="11">
    <source>
        <dbReference type="ARBA" id="ARBA00022729"/>
    </source>
</evidence>
<evidence type="ECO:0000256" key="15">
    <source>
        <dbReference type="ARBA" id="ARBA00023239"/>
    </source>
</evidence>
<evidence type="ECO:0000256" key="14">
    <source>
        <dbReference type="ARBA" id="ARBA00023136"/>
    </source>
</evidence>
<keyword evidence="8 17" id="KW-0813">Transport</keyword>
<dbReference type="FunFam" id="1.20.1250.20:FF:000085">
    <property type="entry name" value="MFS peptide transporter Ptr2"/>
    <property type="match status" value="1"/>
</dbReference>
<dbReference type="SUPFAM" id="SSF103473">
    <property type="entry name" value="MFS general substrate transporter"/>
    <property type="match status" value="1"/>
</dbReference>
<keyword evidence="13 19" id="KW-1133">Transmembrane helix</keyword>
<organism evidence="20 21">
    <name type="scientific">Curvularia kusanoi</name>
    <name type="common">Cochliobolus kusanoi</name>
    <dbReference type="NCBI Taxonomy" id="90978"/>
    <lineage>
        <taxon>Eukaryota</taxon>
        <taxon>Fungi</taxon>
        <taxon>Dikarya</taxon>
        <taxon>Ascomycota</taxon>
        <taxon>Pezizomycotina</taxon>
        <taxon>Dothideomycetes</taxon>
        <taxon>Pleosporomycetidae</taxon>
        <taxon>Pleosporales</taxon>
        <taxon>Pleosporineae</taxon>
        <taxon>Pleosporaceae</taxon>
        <taxon>Curvularia</taxon>
    </lineage>
</organism>
<sequence>MSSGVALDVVDAAASEPSAVIGSPRNVVSLEKQGSSASTSERLTGPNGEQYPTDEDWSTLRRVYGKVNWMIYVIGIVEMCERFAYYGTTAVFVNFIQQDLPTEGPFPSAGAAGTDGQAGALGMGQQASTGLVQFNQFFSYVMPMVGGWLADEYWGKFKTIYVAIVLATFGHILIIIAAIPQVIANPNGALASFILGLILFGSGVGFFKCCISPLVAEQYEHSHPKAFIRTEPSGEQVIVDPGITISRVYMRYYLLINIGALTGQMSMVYAEKYVGFWLSYLLPTILFIFCPLLMVGLSKHYVKKPPQGDVLVKATKLYGLAMRGKWSLNPIRTYKNLSSPDLWDGTKPSNLTTKPSWMTFDDAWVDEVRRGIKACQVFLWLPIFWLPYGQMTTNLVSQAATMKLNGVPNDVVHNLNPFTLIIFIPIFDKFVYPQLARMGINFTPLKKIQAGFACAMLSMIVAALIQHFIYEKSPCGKYASSCDDLGPPDLTVWVQTPAYLLIAFSEIFASITGLEYAYTKAPKNMRSLVTGVFWFTHAFSSAIAQAFVPLATDPLLVWLYVTIAILTLFGWIAFWWTFRALDKENDALDKLPEGDYLSNSAALAAKTESVEKPVGDIVSLPEPSVITGSEDFGNKEFDRGQPCDSDEDTGSENAVFVLEDGASLSNVIIGSDSLEGVHCLGSCTLTNVWFRDVCEDAISVLGTGDATIIGGGAQEAIDKVVQHNGAGTVTIKDYTIVNVGKLYRSCGDCTNNEFKSPRKVIVENVRAFGLTSDLIGINSNFGDEATISGSCGQTNMVCQEYKGVNKGDGKSSKVTTKDSCKGDQGLLEALPACS</sequence>
<dbReference type="GO" id="GO:0030570">
    <property type="term" value="F:pectate lyase activity"/>
    <property type="evidence" value="ECO:0007669"/>
    <property type="project" value="UniProtKB-EC"/>
</dbReference>
<keyword evidence="15" id="KW-0456">Lyase</keyword>
<dbReference type="SUPFAM" id="SSF51126">
    <property type="entry name" value="Pectin lyase-like"/>
    <property type="match status" value="1"/>
</dbReference>
<keyword evidence="14 19" id="KW-0472">Membrane</keyword>
<keyword evidence="21" id="KW-1185">Reference proteome</keyword>
<dbReference type="InterPro" id="IPR011050">
    <property type="entry name" value="Pectin_lyase_fold/virulence"/>
</dbReference>
<evidence type="ECO:0000256" key="8">
    <source>
        <dbReference type="ARBA" id="ARBA00022448"/>
    </source>
</evidence>
<dbReference type="EMBL" id="SWKU01000009">
    <property type="protein sequence ID" value="KAF3003759.1"/>
    <property type="molecule type" value="Genomic_DNA"/>
</dbReference>
<comment type="subcellular location">
    <subcellularLocation>
        <location evidence="3 17">Membrane</location>
        <topology evidence="3 17">Multi-pass membrane protein</topology>
    </subcellularLocation>
    <subcellularLocation>
        <location evidence="4">Secreted</location>
    </subcellularLocation>
</comment>
<evidence type="ECO:0000256" key="17">
    <source>
        <dbReference type="RuleBase" id="RU003755"/>
    </source>
</evidence>
<evidence type="ECO:0000256" key="10">
    <source>
        <dbReference type="ARBA" id="ARBA00022692"/>
    </source>
</evidence>
<dbReference type="InterPro" id="IPR018456">
    <property type="entry name" value="PTR2_symporter_CS"/>
</dbReference>
<dbReference type="Pfam" id="PF03211">
    <property type="entry name" value="Pectate_lyase"/>
    <property type="match status" value="1"/>
</dbReference>
<keyword evidence="12" id="KW-0106">Calcium</keyword>
<evidence type="ECO:0000256" key="16">
    <source>
        <dbReference type="ARBA" id="ARBA00025679"/>
    </source>
</evidence>
<dbReference type="GO" id="GO:0071916">
    <property type="term" value="F:dipeptide transmembrane transporter activity"/>
    <property type="evidence" value="ECO:0007669"/>
    <property type="project" value="UniProtKB-ARBA"/>
</dbReference>
<dbReference type="Proteomes" id="UP000801428">
    <property type="component" value="Unassembled WGS sequence"/>
</dbReference>
<evidence type="ECO:0000313" key="20">
    <source>
        <dbReference type="EMBL" id="KAF3003759.1"/>
    </source>
</evidence>
<keyword evidence="11" id="KW-0732">Signal</keyword>
<comment type="similarity">
    <text evidence="5 17">Belongs to the major facilitator superfamily. Proton-dependent oligopeptide transporter (POT/PTR) (TC 2.A.17) family.</text>
</comment>
<keyword evidence="9" id="KW-0964">Secreted</keyword>
<feature type="transmembrane region" description="Helical" evidence="19">
    <location>
        <begin position="377"/>
        <end position="397"/>
    </location>
</feature>
<feature type="transmembrane region" description="Helical" evidence="19">
    <location>
        <begin position="448"/>
        <end position="470"/>
    </location>
</feature>
<protein>
    <recommendedName>
        <fullName evidence="7">pectate lyase</fullName>
        <ecNumber evidence="7">4.2.2.2</ecNumber>
    </recommendedName>
</protein>
<feature type="transmembrane region" description="Helical" evidence="19">
    <location>
        <begin position="417"/>
        <end position="436"/>
    </location>
</feature>
<feature type="region of interest" description="Disordered" evidence="18">
    <location>
        <begin position="31"/>
        <end position="54"/>
    </location>
</feature>
<dbReference type="AlphaFoldDB" id="A0A9P4TEJ5"/>
<evidence type="ECO:0000256" key="5">
    <source>
        <dbReference type="ARBA" id="ARBA00005982"/>
    </source>
</evidence>
<dbReference type="GO" id="GO:0005576">
    <property type="term" value="C:extracellular region"/>
    <property type="evidence" value="ECO:0007669"/>
    <property type="project" value="UniProtKB-SubCell"/>
</dbReference>
<accession>A0A9P4TEJ5</accession>
<evidence type="ECO:0000256" key="3">
    <source>
        <dbReference type="ARBA" id="ARBA00004141"/>
    </source>
</evidence>
<evidence type="ECO:0000256" key="1">
    <source>
        <dbReference type="ARBA" id="ARBA00000695"/>
    </source>
</evidence>
<dbReference type="OrthoDB" id="8904098at2759"/>
<dbReference type="EC" id="4.2.2.2" evidence="7"/>
<feature type="transmembrane region" description="Helical" evidence="19">
    <location>
        <begin position="189"/>
        <end position="207"/>
    </location>
</feature>
<keyword evidence="10 17" id="KW-0812">Transmembrane</keyword>
<evidence type="ECO:0000256" key="13">
    <source>
        <dbReference type="ARBA" id="ARBA00022989"/>
    </source>
</evidence>
<comment type="cofactor">
    <cofactor evidence="2">
        <name>Ca(2+)</name>
        <dbReference type="ChEBI" id="CHEBI:29108"/>
    </cofactor>
</comment>
<feature type="transmembrane region" description="Helical" evidence="19">
    <location>
        <begin position="160"/>
        <end position="183"/>
    </location>
</feature>
<dbReference type="InterPro" id="IPR012334">
    <property type="entry name" value="Pectin_lyas_fold"/>
</dbReference>
<comment type="similarity">
    <text evidence="6">Belongs to the polysaccharide lyase 3 family.</text>
</comment>
<name>A0A9P4TEJ5_CURKU</name>
<gene>
    <name evidence="20" type="ORF">E8E13_009860</name>
</gene>
<dbReference type="PANTHER" id="PTHR11654">
    <property type="entry name" value="OLIGOPEPTIDE TRANSPORTER-RELATED"/>
    <property type="match status" value="1"/>
</dbReference>
<evidence type="ECO:0000256" key="6">
    <source>
        <dbReference type="ARBA" id="ARBA00006463"/>
    </source>
</evidence>
<dbReference type="GO" id="GO:0005886">
    <property type="term" value="C:plasma membrane"/>
    <property type="evidence" value="ECO:0007669"/>
    <property type="project" value="UniProtKB-ARBA"/>
</dbReference>
<feature type="transmembrane region" description="Helical" evidence="19">
    <location>
        <begin position="498"/>
        <end position="519"/>
    </location>
</feature>
<evidence type="ECO:0000256" key="7">
    <source>
        <dbReference type="ARBA" id="ARBA00012272"/>
    </source>
</evidence>
<dbReference type="Gene3D" id="1.20.1250.20">
    <property type="entry name" value="MFS general substrate transporter like domains"/>
    <property type="match status" value="1"/>
</dbReference>
<evidence type="ECO:0000256" key="18">
    <source>
        <dbReference type="SAM" id="MobiDB-lite"/>
    </source>
</evidence>
<feature type="compositionally biased region" description="Polar residues" evidence="18">
    <location>
        <begin position="32"/>
        <end position="42"/>
    </location>
</feature>
<feature type="transmembrane region" description="Helical" evidence="19">
    <location>
        <begin position="252"/>
        <end position="270"/>
    </location>
</feature>
<evidence type="ECO:0000256" key="2">
    <source>
        <dbReference type="ARBA" id="ARBA00001913"/>
    </source>
</evidence>
<dbReference type="InterPro" id="IPR000109">
    <property type="entry name" value="POT_fam"/>
</dbReference>
<proteinExistence type="inferred from homology"/>
<dbReference type="InterPro" id="IPR004898">
    <property type="entry name" value="Pectate_lyase_PlyH/PlyE-like"/>
</dbReference>
<comment type="caution">
    <text evidence="20">The sequence shown here is derived from an EMBL/GenBank/DDBJ whole genome shotgun (WGS) entry which is preliminary data.</text>
</comment>
<feature type="transmembrane region" description="Helical" evidence="19">
    <location>
        <begin position="276"/>
        <end position="297"/>
    </location>
</feature>
<comment type="function">
    <text evidence="16">Pectinolytic enzyme consist of four classes of enzymes: pectin lyase, polygalacturonase, pectin methylesterase and rhamnogalacturonase. Among pectinolytic enzymes, pectin lyase is the most important in depolymerization of pectin, since it cleaves internal glycosidic bonds of highly methylated pectins. Favors pectate, the anion, over pectin, the methyl ester.</text>
</comment>
<feature type="transmembrane region" description="Helical" evidence="19">
    <location>
        <begin position="531"/>
        <end position="551"/>
    </location>
</feature>
<dbReference type="InterPro" id="IPR036259">
    <property type="entry name" value="MFS_trans_sf"/>
</dbReference>
<evidence type="ECO:0000256" key="4">
    <source>
        <dbReference type="ARBA" id="ARBA00004613"/>
    </source>
</evidence>
<feature type="transmembrane region" description="Helical" evidence="19">
    <location>
        <begin position="557"/>
        <end position="578"/>
    </location>
</feature>
<dbReference type="PROSITE" id="PS01023">
    <property type="entry name" value="PTR2_2"/>
    <property type="match status" value="1"/>
</dbReference>
<comment type="catalytic activity">
    <reaction evidence="1">
        <text>Eliminative cleavage of (1-&gt;4)-alpha-D-galacturonan to give oligosaccharides with 4-deoxy-alpha-D-galact-4-enuronosyl groups at their non-reducing ends.</text>
        <dbReference type="EC" id="4.2.2.2"/>
    </reaction>
</comment>
<dbReference type="Pfam" id="PF00854">
    <property type="entry name" value="PTR2"/>
    <property type="match status" value="1"/>
</dbReference>
<evidence type="ECO:0000256" key="9">
    <source>
        <dbReference type="ARBA" id="ARBA00022525"/>
    </source>
</evidence>
<evidence type="ECO:0000256" key="19">
    <source>
        <dbReference type="SAM" id="Phobius"/>
    </source>
</evidence>